<dbReference type="RefSeq" id="WP_028157717.1">
    <property type="nucleotide sequence ID" value="NZ_JANUDC010000001.1"/>
</dbReference>
<dbReference type="Proteomes" id="UP000030377">
    <property type="component" value="Unassembled WGS sequence"/>
</dbReference>
<dbReference type="InterPro" id="IPR050491">
    <property type="entry name" value="AmpC-like"/>
</dbReference>
<feature type="domain" description="Beta-lactamase-related" evidence="1">
    <location>
        <begin position="48"/>
        <end position="368"/>
    </location>
</feature>
<dbReference type="InterPro" id="IPR001466">
    <property type="entry name" value="Beta-lactam-related"/>
</dbReference>
<accession>A0A0A3XPY8</accession>
<dbReference type="Pfam" id="PF00144">
    <property type="entry name" value="Beta-lactamase"/>
    <property type="match status" value="1"/>
</dbReference>
<dbReference type="InterPro" id="IPR012338">
    <property type="entry name" value="Beta-lactam/transpept-like"/>
</dbReference>
<dbReference type="EMBL" id="JRPN01000020">
    <property type="protein sequence ID" value="KGT76465.1"/>
    <property type="molecule type" value="Genomic_DNA"/>
</dbReference>
<reference evidence="2 3" key="1">
    <citation type="submission" date="2014-09" db="EMBL/GenBank/DDBJ databases">
        <title>Draft genome of Bradyrhizobium japonicum Is-34.</title>
        <authorList>
            <person name="Tsurumaru H."/>
            <person name="Yamakawa T."/>
            <person name="Hashimoto S."/>
            <person name="Okizaki K."/>
            <person name="Kanesaki Y."/>
            <person name="Yoshikawa H."/>
            <person name="Yajima S."/>
        </authorList>
    </citation>
    <scope>NUCLEOTIDE SEQUENCE [LARGE SCALE GENOMIC DNA]</scope>
    <source>
        <strain evidence="2 3">Is-34</strain>
    </source>
</reference>
<dbReference type="Gene3D" id="3.40.710.10">
    <property type="entry name" value="DD-peptidase/beta-lactamase superfamily"/>
    <property type="match status" value="1"/>
</dbReference>
<evidence type="ECO:0000313" key="3">
    <source>
        <dbReference type="Proteomes" id="UP000030377"/>
    </source>
</evidence>
<dbReference type="PANTHER" id="PTHR46825">
    <property type="entry name" value="D-ALANYL-D-ALANINE-CARBOXYPEPTIDASE/ENDOPEPTIDASE AMPH"/>
    <property type="match status" value="1"/>
</dbReference>
<gene>
    <name evidence="2" type="ORF">MA20_27180</name>
</gene>
<dbReference type="SUPFAM" id="SSF56601">
    <property type="entry name" value="beta-lactamase/transpeptidase-like"/>
    <property type="match status" value="1"/>
</dbReference>
<proteinExistence type="predicted"/>
<dbReference type="PROSITE" id="PS51318">
    <property type="entry name" value="TAT"/>
    <property type="match status" value="1"/>
</dbReference>
<organism evidence="2 3">
    <name type="scientific">Bradyrhizobium japonicum</name>
    <dbReference type="NCBI Taxonomy" id="375"/>
    <lineage>
        <taxon>Bacteria</taxon>
        <taxon>Pseudomonadati</taxon>
        <taxon>Pseudomonadota</taxon>
        <taxon>Alphaproteobacteria</taxon>
        <taxon>Hyphomicrobiales</taxon>
        <taxon>Nitrobacteraceae</taxon>
        <taxon>Bradyrhizobium</taxon>
    </lineage>
</organism>
<dbReference type="AlphaFoldDB" id="A0A0A3XPY8"/>
<name>A0A0A3XPY8_BRAJP</name>
<evidence type="ECO:0000313" key="2">
    <source>
        <dbReference type="EMBL" id="KGT76465.1"/>
    </source>
</evidence>
<sequence length="385" mass="42727">MRLGRRDFVRLAAGAGALPLLSRVAPAQLAPSPLSIRPPTPAERGAMARLARSFMDKYDVPALSFAIGYAGTVIHEDAFGLADRERNETVTPRHLFRIASVSKMITSVTIFRLIEENRLKLTDRVFGPGALLGADYGSPPYSAGIDQITLEHLLTHSAGGWSNDNRDPMFTHPRMDHAELIAWTLANRPLDRPPGQHYAYSNFGYCVLGRVIEKLTGQAYAEHVRTEVLTRCGVTDMTIAGNTRDQRQAGEVAYYGQGESPYEMKVRRMDSHGGWIATPADLVQFLMHVDGYTRPANILRPRTIEVMTTAPSYSPNYAKGFCVNKFDNWWHNGSLPGTSTIAVRTHGGFCWAAFTNTRRGNSNMDGDLDNLNWSMARQVGEWRVA</sequence>
<comment type="caution">
    <text evidence="2">The sequence shown here is derived from an EMBL/GenBank/DDBJ whole genome shotgun (WGS) entry which is preliminary data.</text>
</comment>
<dbReference type="PANTHER" id="PTHR46825:SF7">
    <property type="entry name" value="D-ALANYL-D-ALANINE CARBOXYPEPTIDASE"/>
    <property type="match status" value="1"/>
</dbReference>
<dbReference type="STRING" id="375.BKD09_RS30715"/>
<protein>
    <submittedName>
        <fullName evidence="2">Penicillin-binding protein</fullName>
    </submittedName>
</protein>
<evidence type="ECO:0000259" key="1">
    <source>
        <dbReference type="Pfam" id="PF00144"/>
    </source>
</evidence>
<dbReference type="InterPro" id="IPR006311">
    <property type="entry name" value="TAT_signal"/>
</dbReference>